<dbReference type="GO" id="GO:0005737">
    <property type="term" value="C:cytoplasm"/>
    <property type="evidence" value="ECO:0007669"/>
    <property type="project" value="TreeGrafter"/>
</dbReference>
<dbReference type="SUPFAM" id="SSF102114">
    <property type="entry name" value="Radical SAM enzymes"/>
    <property type="match status" value="1"/>
</dbReference>
<feature type="binding site" evidence="16">
    <location>
        <position position="100"/>
    </location>
    <ligand>
        <name>[4Fe-4S] cluster</name>
        <dbReference type="ChEBI" id="CHEBI:49883"/>
        <note>4Fe-4S-S-AdoMet</note>
    </ligand>
</feature>
<evidence type="ECO:0000256" key="12">
    <source>
        <dbReference type="ARBA" id="ARBA00023014"/>
    </source>
</evidence>
<keyword evidence="5 15" id="KW-0820">tRNA-binding</keyword>
<keyword evidence="13 15" id="KW-0012">Acyltransferase</keyword>
<dbReference type="InterPro" id="IPR006638">
    <property type="entry name" value="Elp3/MiaA/NifB-like_rSAM"/>
</dbReference>
<dbReference type="PIRSF" id="PIRSF005669">
    <property type="entry name" value="Hist_AcTrfase_ELP3"/>
    <property type="match status" value="1"/>
</dbReference>
<dbReference type="InterPro" id="IPR058240">
    <property type="entry name" value="rSAM_sf"/>
</dbReference>
<evidence type="ECO:0000256" key="7">
    <source>
        <dbReference type="ARBA" id="ARBA00022691"/>
    </source>
</evidence>
<dbReference type="SUPFAM" id="SSF55729">
    <property type="entry name" value="Acyl-CoA N-acyltransferases (Nat)"/>
    <property type="match status" value="1"/>
</dbReference>
<evidence type="ECO:0000256" key="6">
    <source>
        <dbReference type="ARBA" id="ARBA00022679"/>
    </source>
</evidence>
<dbReference type="Pfam" id="PF16199">
    <property type="entry name" value="Radical_SAM_C"/>
    <property type="match status" value="1"/>
</dbReference>
<dbReference type="InterPro" id="IPR016181">
    <property type="entry name" value="Acyl_CoA_acyltransferase"/>
</dbReference>
<evidence type="ECO:0000256" key="5">
    <source>
        <dbReference type="ARBA" id="ARBA00022555"/>
    </source>
</evidence>
<evidence type="ECO:0000256" key="16">
    <source>
        <dbReference type="PIRSR" id="PIRSR005669-1"/>
    </source>
</evidence>
<dbReference type="Pfam" id="PF04055">
    <property type="entry name" value="Radical_SAM"/>
    <property type="match status" value="1"/>
</dbReference>
<dbReference type="CDD" id="cd01335">
    <property type="entry name" value="Radical_SAM"/>
    <property type="match status" value="1"/>
</dbReference>
<dbReference type="EC" id="2.3.1.-" evidence="15"/>
<dbReference type="GO" id="GO:0051539">
    <property type="term" value="F:4 iron, 4 sulfur cluster binding"/>
    <property type="evidence" value="ECO:0007669"/>
    <property type="project" value="UniProtKB-KW"/>
</dbReference>
<dbReference type="FunFam" id="3.40.630.30:FF:000003">
    <property type="entry name" value="Elongator complex protein 3"/>
    <property type="match status" value="1"/>
</dbReference>
<evidence type="ECO:0000256" key="13">
    <source>
        <dbReference type="ARBA" id="ARBA00023315"/>
    </source>
</evidence>
<dbReference type="GeneTree" id="ENSGT00390000013141"/>
<dbReference type="PROSITE" id="PS51186">
    <property type="entry name" value="GNAT"/>
    <property type="match status" value="1"/>
</dbReference>
<reference evidence="19" key="1">
    <citation type="submission" date="2025-08" db="UniProtKB">
        <authorList>
            <consortium name="Ensembl"/>
        </authorList>
    </citation>
    <scope>IDENTIFICATION</scope>
</reference>
<dbReference type="Proteomes" id="UP000694383">
    <property type="component" value="Unplaced"/>
</dbReference>
<evidence type="ECO:0000313" key="20">
    <source>
        <dbReference type="Proteomes" id="UP000694383"/>
    </source>
</evidence>
<comment type="function">
    <text evidence="15">Catalytic tRNA acetyltransferase subunit of the elongator complex, which is required for multiple tRNA modifications, including mcm5U (5-methoxycarbonylmethyl uridine), mcm5s2U (5-methoxycarbonylmethyl-2-thiouridine), and ncm5U (5-carbamoylmethyl uridine). In the elongator complex, acts as a tRNA uridine(34) acetyltransferase by mediating formation of carboxymethyluridine in the wobble base at position 34 in tRNAs.</text>
</comment>
<feature type="binding site" evidence="16">
    <location>
        <position position="113"/>
    </location>
    <ligand>
        <name>[4Fe-4S] cluster</name>
        <dbReference type="ChEBI" id="CHEBI:49883"/>
        <note>4Fe-4S-S-AdoMet</note>
    </ligand>
</feature>
<evidence type="ECO:0000256" key="9">
    <source>
        <dbReference type="ARBA" id="ARBA00022723"/>
    </source>
</evidence>
<dbReference type="InterPro" id="IPR039661">
    <property type="entry name" value="ELP3"/>
</dbReference>
<dbReference type="PANTHER" id="PTHR11135:SF0">
    <property type="entry name" value="ELONGATOR COMPLEX PROTEIN 3"/>
    <property type="match status" value="1"/>
</dbReference>
<dbReference type="GO" id="GO:0005634">
    <property type="term" value="C:nucleus"/>
    <property type="evidence" value="ECO:0007669"/>
    <property type="project" value="TreeGrafter"/>
</dbReference>
<name>A0A8C7YEW0_9TELE</name>
<keyword evidence="4" id="KW-0004">4Fe-4S</keyword>
<evidence type="ECO:0000256" key="4">
    <source>
        <dbReference type="ARBA" id="ARBA00022485"/>
    </source>
</evidence>
<dbReference type="SFLD" id="SFLDG01086">
    <property type="entry name" value="elongater_protein-like"/>
    <property type="match status" value="1"/>
</dbReference>
<keyword evidence="8 15" id="KW-0819">tRNA processing</keyword>
<feature type="domain" description="Radical SAM core" evidence="18">
    <location>
        <begin position="83"/>
        <end position="373"/>
    </location>
</feature>
<dbReference type="GO" id="GO:0033588">
    <property type="term" value="C:elongator holoenzyme complex"/>
    <property type="evidence" value="ECO:0007669"/>
    <property type="project" value="TreeGrafter"/>
</dbReference>
<dbReference type="Pfam" id="PF23613">
    <property type="entry name" value="ELP3_N"/>
    <property type="match status" value="1"/>
</dbReference>
<reference evidence="19" key="2">
    <citation type="submission" date="2025-09" db="UniProtKB">
        <authorList>
            <consortium name="Ensembl"/>
        </authorList>
    </citation>
    <scope>IDENTIFICATION</scope>
</reference>
<dbReference type="GO" id="GO:0000049">
    <property type="term" value="F:tRNA binding"/>
    <property type="evidence" value="ECO:0007669"/>
    <property type="project" value="UniProtKB-KW"/>
</dbReference>
<evidence type="ECO:0000256" key="14">
    <source>
        <dbReference type="ARBA" id="ARBA00047372"/>
    </source>
</evidence>
<keyword evidence="12 15" id="KW-0411">Iron-sulfur</keyword>
<dbReference type="SMART" id="SM00729">
    <property type="entry name" value="Elp3"/>
    <property type="match status" value="1"/>
</dbReference>
<evidence type="ECO:0000259" key="17">
    <source>
        <dbReference type="PROSITE" id="PS51186"/>
    </source>
</evidence>
<evidence type="ECO:0000256" key="11">
    <source>
        <dbReference type="ARBA" id="ARBA00023004"/>
    </source>
</evidence>
<evidence type="ECO:0000313" key="19">
    <source>
        <dbReference type="Ensembl" id="ENSOSIP00000025870.1"/>
    </source>
</evidence>
<keyword evidence="20" id="KW-1185">Reference proteome</keyword>
<dbReference type="SFLD" id="SFLDF00344">
    <property type="entry name" value="ELP3-like"/>
    <property type="match status" value="1"/>
</dbReference>
<dbReference type="InterPro" id="IPR000182">
    <property type="entry name" value="GNAT_dom"/>
</dbReference>
<accession>A0A8C7YEW0</accession>
<dbReference type="InterPro" id="IPR056591">
    <property type="entry name" value="ELP3-like_N"/>
</dbReference>
<organism evidence="19 20">
    <name type="scientific">Oryzias sinensis</name>
    <name type="common">Chinese medaka</name>
    <dbReference type="NCBI Taxonomy" id="183150"/>
    <lineage>
        <taxon>Eukaryota</taxon>
        <taxon>Metazoa</taxon>
        <taxon>Chordata</taxon>
        <taxon>Craniata</taxon>
        <taxon>Vertebrata</taxon>
        <taxon>Euteleostomi</taxon>
        <taxon>Actinopterygii</taxon>
        <taxon>Neopterygii</taxon>
        <taxon>Teleostei</taxon>
        <taxon>Neoteleostei</taxon>
        <taxon>Acanthomorphata</taxon>
        <taxon>Ovalentaria</taxon>
        <taxon>Atherinomorphae</taxon>
        <taxon>Beloniformes</taxon>
        <taxon>Adrianichthyidae</taxon>
        <taxon>Oryziinae</taxon>
        <taxon>Oryzias</taxon>
    </lineage>
</organism>
<dbReference type="Gene3D" id="3.40.630.30">
    <property type="match status" value="1"/>
</dbReference>
<feature type="domain" description="N-acetyltransferase" evidence="17">
    <location>
        <begin position="397"/>
        <end position="553"/>
    </location>
</feature>
<dbReference type="GO" id="GO:0106261">
    <property type="term" value="F:tRNA uridine(34) acetyltransferase activity"/>
    <property type="evidence" value="ECO:0007669"/>
    <property type="project" value="UniProtKB-EC"/>
</dbReference>
<dbReference type="InterPro" id="IPR034687">
    <property type="entry name" value="ELP3-like"/>
</dbReference>
<comment type="cofactor">
    <cofactor evidence="15 16">
        <name>[4Fe-4S] cluster</name>
        <dbReference type="ChEBI" id="CHEBI:49883"/>
    </cofactor>
    <text evidence="15 16">Binds 1 [4Fe-4S] cluster. The cluster is coordinated with 3 cysteines and an exchangeable S-adenosyl-L-methionine.</text>
</comment>
<evidence type="ECO:0000256" key="15">
    <source>
        <dbReference type="PIRNR" id="PIRNR005669"/>
    </source>
</evidence>
<evidence type="ECO:0000256" key="1">
    <source>
        <dbReference type="ARBA" id="ARBA00005043"/>
    </source>
</evidence>
<feature type="binding site" evidence="16">
    <location>
        <position position="110"/>
    </location>
    <ligand>
        <name>[4Fe-4S] cluster</name>
        <dbReference type="ChEBI" id="CHEBI:49883"/>
        <note>4Fe-4S-S-AdoMet</note>
    </ligand>
</feature>
<dbReference type="PANTHER" id="PTHR11135">
    <property type="entry name" value="HISTONE ACETYLTRANSFERASE-RELATED"/>
    <property type="match status" value="1"/>
</dbReference>
<evidence type="ECO:0000256" key="2">
    <source>
        <dbReference type="ARBA" id="ARBA00005494"/>
    </source>
</evidence>
<dbReference type="GO" id="GO:0002926">
    <property type="term" value="P:tRNA wobble base 5-methoxycarbonylmethyl-2-thiouridinylation"/>
    <property type="evidence" value="ECO:0007669"/>
    <property type="project" value="TreeGrafter"/>
</dbReference>
<comment type="catalytic activity">
    <reaction evidence="14">
        <text>uridine(34) in tRNA + acetyl-CoA + S-adenosyl-L-methionine + H2O = 5-(carboxymethyl)uridine(34) in tRNA + 5'-deoxyadenosine + L-methionine + CoA + 2 H(+)</text>
        <dbReference type="Rhea" id="RHEA:61020"/>
        <dbReference type="Rhea" id="RHEA-COMP:10407"/>
        <dbReference type="Rhea" id="RHEA-COMP:11727"/>
        <dbReference type="ChEBI" id="CHEBI:15377"/>
        <dbReference type="ChEBI" id="CHEBI:15378"/>
        <dbReference type="ChEBI" id="CHEBI:17319"/>
        <dbReference type="ChEBI" id="CHEBI:57287"/>
        <dbReference type="ChEBI" id="CHEBI:57288"/>
        <dbReference type="ChEBI" id="CHEBI:57844"/>
        <dbReference type="ChEBI" id="CHEBI:59789"/>
        <dbReference type="ChEBI" id="CHEBI:65315"/>
        <dbReference type="ChEBI" id="CHEBI:74882"/>
        <dbReference type="EC" id="2.3.1.311"/>
    </reaction>
    <physiologicalReaction direction="left-to-right" evidence="14">
        <dbReference type="Rhea" id="RHEA:61021"/>
    </physiologicalReaction>
</comment>
<proteinExistence type="inferred from homology"/>
<dbReference type="SFLD" id="SFLDS00029">
    <property type="entry name" value="Radical_SAM"/>
    <property type="match status" value="1"/>
</dbReference>
<evidence type="ECO:0000256" key="10">
    <source>
        <dbReference type="ARBA" id="ARBA00022884"/>
    </source>
</evidence>
<dbReference type="AlphaFoldDB" id="A0A8C7YEW0"/>
<dbReference type="NCBIfam" id="TIGR01211">
    <property type="entry name" value="ELP3"/>
    <property type="match status" value="1"/>
</dbReference>
<dbReference type="GO" id="GO:0046872">
    <property type="term" value="F:metal ion binding"/>
    <property type="evidence" value="ECO:0007669"/>
    <property type="project" value="UniProtKB-KW"/>
</dbReference>
<comment type="pathway">
    <text evidence="1">tRNA modification; 5-methoxycarbonylmethyl-2-thiouridine-tRNA biosynthesis.</text>
</comment>
<keyword evidence="10" id="KW-0694">RNA-binding</keyword>
<dbReference type="UniPathway" id="UPA00988"/>
<protein>
    <recommendedName>
        <fullName evidence="3 15">Elongator complex protein 3</fullName>
        <ecNumber evidence="15">2.3.1.-</ecNumber>
    </recommendedName>
</protein>
<evidence type="ECO:0000259" key="18">
    <source>
        <dbReference type="PROSITE" id="PS51918"/>
    </source>
</evidence>
<keyword evidence="6 15" id="KW-0808">Transferase</keyword>
<dbReference type="InterPro" id="IPR032432">
    <property type="entry name" value="Radical_SAM_C"/>
</dbReference>
<comment type="similarity">
    <text evidence="2 15">Belongs to the ELP3 family.</text>
</comment>
<keyword evidence="11 16" id="KW-0408">Iron</keyword>
<keyword evidence="9 15" id="KW-0479">Metal-binding</keyword>
<sequence>MGKPKRKSDQSRAELMMMTIADVIKQLVEAHEEGKDINLNKVKTKTSAKYGLEAQPRLVDIIAAVPPQYRRVLVPKLKAKPIRTASGIAVVAVMCKPHRCPHISFTGNICVYCPGGPDSDFEYSTQSYTGYEPTSMRAIRARYDPYLQTRHRVEQLKQLGHSVDKVEFIVMGGTFMALPEDYRDYFIRNLHDALSGHTSNNVAEAVRYSERSNTKCVGITIETRPDYCLKRHLSDMLNYGCTRLEIGVQSVYEDVARDTNRGHTVRAVCESFHLAKDAGFKVVAHMMPDLPNVGMERDVEQFIEFFENPAFRPDGLKLYPTLVIRGTGLYELWKTGRYKSYTPSALVDLVARILALVPPWTRVYRVQRDIPMPLVSSGVEHGNLRELALARMKDMGTQCRDVRTREVGIQEIHHKVRPYQVELVRRDYVANGGWETFLSYEDPEQDILIGLLRLRRCSPQSFRPELKGGVSIVRELHVYGSVVPVSSRDPSKFQHQGFGMMLMEEAERIARDEHGSGKLAVISGVGTRNYYRKMGYELEGPYMVKDLYAPGTN</sequence>
<dbReference type="PROSITE" id="PS51918">
    <property type="entry name" value="RADICAL_SAM"/>
    <property type="match status" value="1"/>
</dbReference>
<dbReference type="InterPro" id="IPR007197">
    <property type="entry name" value="rSAM"/>
</dbReference>
<keyword evidence="7 15" id="KW-0949">S-adenosyl-L-methionine</keyword>
<evidence type="ECO:0000256" key="3">
    <source>
        <dbReference type="ARBA" id="ARBA00020266"/>
    </source>
</evidence>
<dbReference type="Ensembl" id="ENSOSIT00000027280.1">
    <property type="protein sequence ID" value="ENSOSIP00000025870.1"/>
    <property type="gene ID" value="ENSOSIG00000013540.1"/>
</dbReference>
<evidence type="ECO:0000256" key="8">
    <source>
        <dbReference type="ARBA" id="ARBA00022694"/>
    </source>
</evidence>